<accession>G6E945</accession>
<dbReference type="EMBL" id="AGFM01000009">
    <property type="protein sequence ID" value="EHJ62269.1"/>
    <property type="molecule type" value="Genomic_DNA"/>
</dbReference>
<dbReference type="AlphaFoldDB" id="G6E945"/>
<dbReference type="PATRIC" id="fig|1088721.3.peg.857"/>
<evidence type="ECO:0000313" key="2">
    <source>
        <dbReference type="EMBL" id="EHJ62269.1"/>
    </source>
</evidence>
<proteinExistence type="predicted"/>
<protein>
    <submittedName>
        <fullName evidence="2">Uncharacterized protein</fullName>
    </submittedName>
</protein>
<gene>
    <name evidence="2" type="ORF">NSU_0866</name>
</gene>
<sequence length="44" mass="4603">MLIGAGVLAVHIEDRNLQREAGKPVPDHAAPVRDAATTLGKAQD</sequence>
<keyword evidence="3" id="KW-1185">Reference proteome</keyword>
<reference evidence="2 3" key="1">
    <citation type="journal article" date="2012" name="J. Bacteriol.">
        <title>Genome sequence of benzo(a)pyrene-degrading bacterium Novosphingobium pentaromativorans US6-1.</title>
        <authorList>
            <person name="Luo Y.R."/>
            <person name="Kang S.G."/>
            <person name="Kim S.J."/>
            <person name="Kim M.R."/>
            <person name="Li N."/>
            <person name="Lee J.H."/>
            <person name="Kwon K.K."/>
        </authorList>
    </citation>
    <scope>NUCLEOTIDE SEQUENCE [LARGE SCALE GENOMIC DNA]</scope>
    <source>
        <strain evidence="2 3">US6-1</strain>
    </source>
</reference>
<dbReference type="RefSeq" id="WP_007011781.1">
    <property type="nucleotide sequence ID" value="NZ_CP009291.1"/>
</dbReference>
<name>G6E945_9SPHN</name>
<organism evidence="2 3">
    <name type="scientific">Novosphingobium pentaromativorans US6-1</name>
    <dbReference type="NCBI Taxonomy" id="1088721"/>
    <lineage>
        <taxon>Bacteria</taxon>
        <taxon>Pseudomonadati</taxon>
        <taxon>Pseudomonadota</taxon>
        <taxon>Alphaproteobacteria</taxon>
        <taxon>Sphingomonadales</taxon>
        <taxon>Sphingomonadaceae</taxon>
        <taxon>Novosphingobium</taxon>
    </lineage>
</organism>
<evidence type="ECO:0000256" key="1">
    <source>
        <dbReference type="SAM" id="MobiDB-lite"/>
    </source>
</evidence>
<feature type="region of interest" description="Disordered" evidence="1">
    <location>
        <begin position="19"/>
        <end position="44"/>
    </location>
</feature>
<comment type="caution">
    <text evidence="2">The sequence shown here is derived from an EMBL/GenBank/DDBJ whole genome shotgun (WGS) entry which is preliminary data.</text>
</comment>
<evidence type="ECO:0000313" key="3">
    <source>
        <dbReference type="Proteomes" id="UP000004030"/>
    </source>
</evidence>
<dbReference type="Proteomes" id="UP000004030">
    <property type="component" value="Unassembled WGS sequence"/>
</dbReference>